<feature type="domain" description="Treble clef zinc finger" evidence="1">
    <location>
        <begin position="172"/>
        <end position="221"/>
    </location>
</feature>
<dbReference type="Proteomes" id="UP000554488">
    <property type="component" value="Unassembled WGS sequence"/>
</dbReference>
<sequence>MNEPMLGQTSRSTVESYLRAKREKGQLTDEEIARLDAIGFKWEKRKKKTIEEKVDLYVHYRESGKRWRCNETGERFRSLDDAFRKYGKEGDTLGVLRSRVKKGHTWHGMTITRCQTERPITSNEHSSLTNSLKRHLGKGELTEAQIEKLRRCDFPFESIKEAVGLDDRLRAIWDSEQNGAPDSLELQINKEYAWKCPVCGYRWTRKLGKERDSKGCPACLGKVVIPGWTDLATCNPDIAEEWDYERNGNLTPSDIVSGSAKRVWWKCQKCGGEWQAPPVKRKIGKGSCPYCAGRKLKKGVNDLASQYPEVALDYLPELNGGIPADEVIVKYGTKVIWKCHVCGHEWKNDVYNRTRAPKPSGCVKCQRRTASGRFRQMAIEKTGALADTTPNLAAAWDYEKNGNLTPSDIAANSNGTYWFLCRSCGASYKSYPGAKEPLCMGCMRKARGRKNGKKVVCVETGTVYETVRDAGMQVGKHPSSISHAISDGRTCAGYHWKYLDE</sequence>
<evidence type="ECO:0000259" key="1">
    <source>
        <dbReference type="Pfam" id="PF14311"/>
    </source>
</evidence>
<dbReference type="AlphaFoldDB" id="A0A849XQE6"/>
<accession>A0A849XQE6</accession>
<dbReference type="RefSeq" id="WP_175305482.1">
    <property type="nucleotide sequence ID" value="NZ_JABWDC010000014.1"/>
</dbReference>
<feature type="domain" description="Treble clef zinc finger" evidence="1">
    <location>
        <begin position="238"/>
        <end position="294"/>
    </location>
</feature>
<proteinExistence type="predicted"/>
<dbReference type="PANTHER" id="PTHR37317:SF1">
    <property type="entry name" value="ZINC-RIBBON DOMAIN-CONTAINING PROTEIN-RELATED"/>
    <property type="match status" value="1"/>
</dbReference>
<evidence type="ECO:0000313" key="3">
    <source>
        <dbReference type="Proteomes" id="UP000554488"/>
    </source>
</evidence>
<feature type="domain" description="Treble clef zinc finger" evidence="1">
    <location>
        <begin position="392"/>
        <end position="435"/>
    </location>
</feature>
<protein>
    <recommendedName>
        <fullName evidence="1">Treble clef zinc finger domain-containing protein</fullName>
    </recommendedName>
</protein>
<dbReference type="EMBL" id="JABWDC010000014">
    <property type="protein sequence ID" value="NUN86068.1"/>
    <property type="molecule type" value="Genomic_DNA"/>
</dbReference>
<feature type="domain" description="Treble clef zinc finger" evidence="1">
    <location>
        <begin position="311"/>
        <end position="368"/>
    </location>
</feature>
<dbReference type="Pfam" id="PF14311">
    <property type="entry name" value="DUF4379"/>
    <property type="match status" value="4"/>
</dbReference>
<gene>
    <name evidence="2" type="ORF">HUU93_05515</name>
</gene>
<dbReference type="PANTHER" id="PTHR37317">
    <property type="entry name" value="BLR8090 PROTEIN"/>
    <property type="match status" value="1"/>
</dbReference>
<name>A0A849XQE6_9FIRM</name>
<organism evidence="2 3">
    <name type="scientific">Coprococcus comes</name>
    <dbReference type="NCBI Taxonomy" id="410072"/>
    <lineage>
        <taxon>Bacteria</taxon>
        <taxon>Bacillati</taxon>
        <taxon>Bacillota</taxon>
        <taxon>Clostridia</taxon>
        <taxon>Lachnospirales</taxon>
        <taxon>Lachnospiraceae</taxon>
        <taxon>Coprococcus</taxon>
    </lineage>
</organism>
<reference evidence="2 3" key="2">
    <citation type="submission" date="2020-07" db="EMBL/GenBank/DDBJ databases">
        <title>Bacterial metabolism rescues the inhibition of intestinal drug absorption by food and drug additives.</title>
        <authorList>
            <person name="Zou L."/>
            <person name="Spanogiannopoulos P."/>
            <person name="Chien H.-C."/>
            <person name="Pieper L.M."/>
            <person name="Cai W."/>
            <person name="Khuri N."/>
            <person name="Pottel J."/>
            <person name="Vora B."/>
            <person name="Ni Z."/>
            <person name="Tsakalozou E."/>
            <person name="Zhang W."/>
            <person name="Shoichet B.K."/>
            <person name="Giacomini K.M."/>
            <person name="Turnbaugh P.J."/>
        </authorList>
    </citation>
    <scope>NUCLEOTIDE SEQUENCE [LARGE SCALE GENOMIC DNA]</scope>
    <source>
        <strain evidence="2 3">F22</strain>
    </source>
</reference>
<dbReference type="InterPro" id="IPR025487">
    <property type="entry name" value="DUF4379"/>
</dbReference>
<reference evidence="2 3" key="1">
    <citation type="submission" date="2020-04" db="EMBL/GenBank/DDBJ databases">
        <authorList>
            <person name="Pieper L."/>
        </authorList>
    </citation>
    <scope>NUCLEOTIDE SEQUENCE [LARGE SCALE GENOMIC DNA]</scope>
    <source>
        <strain evidence="2 3">F22</strain>
    </source>
</reference>
<comment type="caution">
    <text evidence="2">The sequence shown here is derived from an EMBL/GenBank/DDBJ whole genome shotgun (WGS) entry which is preliminary data.</text>
</comment>
<evidence type="ECO:0000313" key="2">
    <source>
        <dbReference type="EMBL" id="NUN86068.1"/>
    </source>
</evidence>